<gene>
    <name evidence="1" type="ORF">IC229_05730</name>
</gene>
<dbReference type="Proteomes" id="UP000598820">
    <property type="component" value="Unassembled WGS sequence"/>
</dbReference>
<dbReference type="EMBL" id="JACWZY010000003">
    <property type="protein sequence ID" value="MBD2700125.1"/>
    <property type="molecule type" value="Genomic_DNA"/>
</dbReference>
<evidence type="ECO:0000313" key="2">
    <source>
        <dbReference type="Proteomes" id="UP000598820"/>
    </source>
</evidence>
<sequence length="160" mass="18554">METLFPINKGAYFSLNREYRFALWRIWDESKPLLFFIGLNPSTADGETDDPTIRRCIGFCRDFGYGGFYIGNLFAYRATDPLTMKQQTDPVGVTNNYWLEELRHRCERVVFIWGVHGSHLKRDQQVIAAFPDAYCLGKTSGGHPRHPLYLPRLTGLRKFN</sequence>
<comment type="caution">
    <text evidence="1">The sequence shown here is derived from an EMBL/GenBank/DDBJ whole genome shotgun (WGS) entry which is preliminary data.</text>
</comment>
<proteinExistence type="predicted"/>
<dbReference type="Pfam" id="PF07799">
    <property type="entry name" value="DUF1643"/>
    <property type="match status" value="1"/>
</dbReference>
<keyword evidence="2" id="KW-1185">Reference proteome</keyword>
<reference evidence="1" key="1">
    <citation type="submission" date="2020-09" db="EMBL/GenBank/DDBJ databases">
        <authorList>
            <person name="Kim M.K."/>
        </authorList>
    </citation>
    <scope>NUCLEOTIDE SEQUENCE</scope>
    <source>
        <strain evidence="1">BT702</strain>
    </source>
</reference>
<dbReference type="InterPro" id="IPR012441">
    <property type="entry name" value="DUF1643"/>
</dbReference>
<organism evidence="1 2">
    <name type="scientific">Spirosoma profusum</name>
    <dbReference type="NCBI Taxonomy" id="2771354"/>
    <lineage>
        <taxon>Bacteria</taxon>
        <taxon>Pseudomonadati</taxon>
        <taxon>Bacteroidota</taxon>
        <taxon>Cytophagia</taxon>
        <taxon>Cytophagales</taxon>
        <taxon>Cytophagaceae</taxon>
        <taxon>Spirosoma</taxon>
    </lineage>
</organism>
<evidence type="ECO:0000313" key="1">
    <source>
        <dbReference type="EMBL" id="MBD2700125.1"/>
    </source>
</evidence>
<accession>A0A927ARR4</accession>
<dbReference type="RefSeq" id="WP_190885977.1">
    <property type="nucleotide sequence ID" value="NZ_JACWZY010000003.1"/>
</dbReference>
<dbReference type="AlphaFoldDB" id="A0A927ARR4"/>
<protein>
    <submittedName>
        <fullName evidence="1">DUF1643 domain-containing protein</fullName>
    </submittedName>
</protein>
<name>A0A927ARR4_9BACT</name>